<dbReference type="EMBL" id="LAZR01041702">
    <property type="protein sequence ID" value="KKL11330.1"/>
    <property type="molecule type" value="Genomic_DNA"/>
</dbReference>
<organism evidence="1">
    <name type="scientific">marine sediment metagenome</name>
    <dbReference type="NCBI Taxonomy" id="412755"/>
    <lineage>
        <taxon>unclassified sequences</taxon>
        <taxon>metagenomes</taxon>
        <taxon>ecological metagenomes</taxon>
    </lineage>
</organism>
<evidence type="ECO:0000313" key="1">
    <source>
        <dbReference type="EMBL" id="KKL11330.1"/>
    </source>
</evidence>
<proteinExistence type="predicted"/>
<name>A0A0F9APK0_9ZZZZ</name>
<comment type="caution">
    <text evidence="1">The sequence shown here is derived from an EMBL/GenBank/DDBJ whole genome shotgun (WGS) entry which is preliminary data.</text>
</comment>
<gene>
    <name evidence="1" type="ORF">LCGC14_2546940</name>
</gene>
<protein>
    <submittedName>
        <fullName evidence="1">Uncharacterized protein</fullName>
    </submittedName>
</protein>
<reference evidence="1" key="1">
    <citation type="journal article" date="2015" name="Nature">
        <title>Complex archaea that bridge the gap between prokaryotes and eukaryotes.</title>
        <authorList>
            <person name="Spang A."/>
            <person name="Saw J.H."/>
            <person name="Jorgensen S.L."/>
            <person name="Zaremba-Niedzwiedzka K."/>
            <person name="Martijn J."/>
            <person name="Lind A.E."/>
            <person name="van Eijk R."/>
            <person name="Schleper C."/>
            <person name="Guy L."/>
            <person name="Ettema T.J."/>
        </authorList>
    </citation>
    <scope>NUCLEOTIDE SEQUENCE</scope>
</reference>
<accession>A0A0F9APK0</accession>
<dbReference type="AlphaFoldDB" id="A0A0F9APK0"/>
<sequence length="43" mass="5206">PMHWWDLGFLYPVYSRLMGWSVDLDKAGKVWLYVKEGFDIEEK</sequence>
<feature type="non-terminal residue" evidence="1">
    <location>
        <position position="1"/>
    </location>
</feature>